<name>A0ABT6RA94_9BACT</name>
<dbReference type="PROSITE" id="PS51332">
    <property type="entry name" value="B12_BINDING"/>
    <property type="match status" value="1"/>
</dbReference>
<accession>A0ABT6RA94</accession>
<evidence type="ECO:0000259" key="7">
    <source>
        <dbReference type="PROSITE" id="PS51918"/>
    </source>
</evidence>
<gene>
    <name evidence="8" type="primary">bchE</name>
    <name evidence="8" type="ORF">QJ048_03540</name>
</gene>
<dbReference type="InterPro" id="IPR058240">
    <property type="entry name" value="rSAM_sf"/>
</dbReference>
<protein>
    <submittedName>
        <fullName evidence="8">Magnesium-protoporphyrin IX monomethyl ester anaerobic oxidative cyclase</fullName>
    </submittedName>
</protein>
<keyword evidence="9" id="KW-1185">Reference proteome</keyword>
<evidence type="ECO:0000313" key="8">
    <source>
        <dbReference type="EMBL" id="MDI3318827.1"/>
    </source>
</evidence>
<evidence type="ECO:0000256" key="2">
    <source>
        <dbReference type="ARBA" id="ARBA00022691"/>
    </source>
</evidence>
<keyword evidence="4" id="KW-0408">Iron</keyword>
<keyword evidence="3" id="KW-0479">Metal-binding</keyword>
<dbReference type="InterPro" id="IPR006158">
    <property type="entry name" value="Cobalamin-bd"/>
</dbReference>
<dbReference type="SUPFAM" id="SSF102114">
    <property type="entry name" value="Radical SAM enzymes"/>
    <property type="match status" value="1"/>
</dbReference>
<dbReference type="Pfam" id="PF02310">
    <property type="entry name" value="B12-binding"/>
    <property type="match status" value="1"/>
</dbReference>
<evidence type="ECO:0000256" key="3">
    <source>
        <dbReference type="ARBA" id="ARBA00022723"/>
    </source>
</evidence>
<dbReference type="PANTHER" id="PTHR43409:SF13">
    <property type="entry name" value="ANAEROBIC MAGNESIUM-PROTOPORPHYRIN IX MONOMETHYL ESTER CYCLASE"/>
    <property type="match status" value="1"/>
</dbReference>
<dbReference type="EMBL" id="JASBRG010000002">
    <property type="protein sequence ID" value="MDI3318827.1"/>
    <property type="molecule type" value="Genomic_DNA"/>
</dbReference>
<dbReference type="PANTHER" id="PTHR43409">
    <property type="entry name" value="ANAEROBIC MAGNESIUM-PROTOPORPHYRIN IX MONOMETHYL ESTER CYCLASE-RELATED"/>
    <property type="match status" value="1"/>
</dbReference>
<evidence type="ECO:0000259" key="6">
    <source>
        <dbReference type="PROSITE" id="PS51332"/>
    </source>
</evidence>
<comment type="caution">
    <text evidence="8">The sequence shown here is derived from an EMBL/GenBank/DDBJ whole genome shotgun (WGS) entry which is preliminary data.</text>
</comment>
<keyword evidence="2" id="KW-0949">S-adenosyl-L-methionine</keyword>
<keyword evidence="5" id="KW-0411">Iron-sulfur</keyword>
<dbReference type="InterPro" id="IPR023404">
    <property type="entry name" value="rSAM_horseshoe"/>
</dbReference>
<reference evidence="8 9" key="1">
    <citation type="submission" date="2023-05" db="EMBL/GenBank/DDBJ databases">
        <title>Genome sequence of Pinibacter sp. MAH-24.</title>
        <authorList>
            <person name="Huq M.A."/>
        </authorList>
    </citation>
    <scope>NUCLEOTIDE SEQUENCE [LARGE SCALE GENOMIC DNA]</scope>
    <source>
        <strain evidence="8 9">MAH-24</strain>
    </source>
</reference>
<dbReference type="SFLD" id="SFLDG01082">
    <property type="entry name" value="B12-binding_domain_containing"/>
    <property type="match status" value="1"/>
</dbReference>
<feature type="domain" description="B12-binding" evidence="6">
    <location>
        <begin position="9"/>
        <end position="145"/>
    </location>
</feature>
<proteinExistence type="predicted"/>
<dbReference type="SMART" id="SM00729">
    <property type="entry name" value="Elp3"/>
    <property type="match status" value="1"/>
</dbReference>
<dbReference type="CDD" id="cd02068">
    <property type="entry name" value="radical_SAM_B12_BD"/>
    <property type="match status" value="1"/>
</dbReference>
<dbReference type="Gene3D" id="3.40.50.280">
    <property type="entry name" value="Cobalamin-binding domain"/>
    <property type="match status" value="1"/>
</dbReference>
<dbReference type="SFLD" id="SFLDG01123">
    <property type="entry name" value="methyltransferase_(Class_B)"/>
    <property type="match status" value="1"/>
</dbReference>
<comment type="cofactor">
    <cofactor evidence="1">
        <name>[4Fe-4S] cluster</name>
        <dbReference type="ChEBI" id="CHEBI:49883"/>
    </cofactor>
</comment>
<feature type="domain" description="Radical SAM core" evidence="7">
    <location>
        <begin position="188"/>
        <end position="411"/>
    </location>
</feature>
<evidence type="ECO:0000313" key="9">
    <source>
        <dbReference type="Proteomes" id="UP001226434"/>
    </source>
</evidence>
<evidence type="ECO:0000256" key="5">
    <source>
        <dbReference type="ARBA" id="ARBA00023014"/>
    </source>
</evidence>
<dbReference type="NCBIfam" id="TIGR02026">
    <property type="entry name" value="BchE"/>
    <property type="match status" value="1"/>
</dbReference>
<sequence length="485" mass="56387">MKILIINPPHLSIGSRMAKEHLPPLGLLSIAGPLIDAGHEVKLLDADYYFLKNSQVVSQIITHEPDAIMLGHSGSTSAQPIINDITNAVRIIDPRIKIIIGGVFPTYHWQQILEQNPQIDYIVCGEGEEITLNLITALAKGGCLENTKGLAFKLNGVPIKTAPAENIKNLDAFRVAWELMDGYNYTYWGKRKAVVIQFSRGCPYPCTYCGQSLFWKKWRHRDPQLLADEIEMLHKKYGVEVINFADENPSSNPKAWRQFLEALIAKKMKLILVGSIRADNIVRDAEFLHLYKQAGFERFLLGIENYDEVVLERIKKAGTVSKDKQAIQLLREHGILSMATYVVGFGEERTRDFYNSLRQLLSYDPDQVQLLYVTPHKWTPYFEDVKDKEIILTDQRKWDYKHQVMATKYLQPWIVIIYVKLIEIIMQTRPSALKRLFFHKEARLRSAMRWYTRIGRRVWFWELYQFFFVTKLTKEKITMTEFWVQ</sequence>
<dbReference type="Gene3D" id="3.80.30.20">
    <property type="entry name" value="tm_1862 like domain"/>
    <property type="match status" value="1"/>
</dbReference>
<dbReference type="InterPro" id="IPR006638">
    <property type="entry name" value="Elp3/MiaA/NifB-like_rSAM"/>
</dbReference>
<dbReference type="InterPro" id="IPR034466">
    <property type="entry name" value="Methyltransferase_Class_B"/>
</dbReference>
<dbReference type="PROSITE" id="PS51918">
    <property type="entry name" value="RADICAL_SAM"/>
    <property type="match status" value="1"/>
</dbReference>
<dbReference type="CDD" id="cd01335">
    <property type="entry name" value="Radical_SAM"/>
    <property type="match status" value="1"/>
</dbReference>
<dbReference type="InterPro" id="IPR051198">
    <property type="entry name" value="BchE-like"/>
</dbReference>
<organism evidence="8 9">
    <name type="scientific">Pinibacter soli</name>
    <dbReference type="NCBI Taxonomy" id="3044211"/>
    <lineage>
        <taxon>Bacteria</taxon>
        <taxon>Pseudomonadati</taxon>
        <taxon>Bacteroidota</taxon>
        <taxon>Chitinophagia</taxon>
        <taxon>Chitinophagales</taxon>
        <taxon>Chitinophagaceae</taxon>
        <taxon>Pinibacter</taxon>
    </lineage>
</organism>
<dbReference type="SFLD" id="SFLDS00029">
    <property type="entry name" value="Radical_SAM"/>
    <property type="match status" value="1"/>
</dbReference>
<evidence type="ECO:0000256" key="1">
    <source>
        <dbReference type="ARBA" id="ARBA00001966"/>
    </source>
</evidence>
<dbReference type="Pfam" id="PF04055">
    <property type="entry name" value="Radical_SAM"/>
    <property type="match status" value="1"/>
</dbReference>
<dbReference type="Proteomes" id="UP001226434">
    <property type="component" value="Unassembled WGS sequence"/>
</dbReference>
<dbReference type="RefSeq" id="WP_282332950.1">
    <property type="nucleotide sequence ID" value="NZ_JASBRG010000002.1"/>
</dbReference>
<dbReference type="InterPro" id="IPR007197">
    <property type="entry name" value="rSAM"/>
</dbReference>
<evidence type="ECO:0000256" key="4">
    <source>
        <dbReference type="ARBA" id="ARBA00023004"/>
    </source>
</evidence>